<evidence type="ECO:0000313" key="4">
    <source>
        <dbReference type="Proteomes" id="UP000069443"/>
    </source>
</evidence>
<reference evidence="4" key="1">
    <citation type="journal article" date="2016" name="Genome Announc.">
        <title>Draft Genome Sequences of Five Rapidly Growing Mycobacterium Species, M. thermoresistibile, M. fortuitum subsp. acetamidolyticum, M. canariasense, M. brisbanense, and M. novocastrense.</title>
        <authorList>
            <person name="Katahira K."/>
            <person name="Ogura Y."/>
            <person name="Gotoh Y."/>
            <person name="Hayashi T."/>
        </authorList>
    </citation>
    <scope>NUCLEOTIDE SEQUENCE [LARGE SCALE GENOMIC DNA]</scope>
    <source>
        <strain evidence="4">JCM15298</strain>
    </source>
</reference>
<proteinExistence type="predicted"/>
<comment type="caution">
    <text evidence="3">The sequence shown here is derived from an EMBL/GenBank/DDBJ whole genome shotgun (WGS) entry which is preliminary data.</text>
</comment>
<dbReference type="InterPro" id="IPR023210">
    <property type="entry name" value="NADP_OxRdtase_dom"/>
</dbReference>
<dbReference type="Gene3D" id="3.20.20.100">
    <property type="entry name" value="NADP-dependent oxidoreductase domain"/>
    <property type="match status" value="1"/>
</dbReference>
<keyword evidence="1" id="KW-1133">Transmembrane helix</keyword>
<reference evidence="4" key="2">
    <citation type="submission" date="2016-02" db="EMBL/GenBank/DDBJ databases">
        <title>Draft genome sequence of five rapidly growing Mycobacterium species.</title>
        <authorList>
            <person name="Katahira K."/>
            <person name="Gotou Y."/>
            <person name="Iida K."/>
            <person name="Ogura Y."/>
            <person name="Hayashi T."/>
        </authorList>
    </citation>
    <scope>NUCLEOTIDE SEQUENCE [LARGE SCALE GENOMIC DNA]</scope>
    <source>
        <strain evidence="4">JCM15298</strain>
    </source>
</reference>
<dbReference type="EMBL" id="BCSY01000028">
    <property type="protein sequence ID" value="GAS93794.1"/>
    <property type="molecule type" value="Genomic_DNA"/>
</dbReference>
<dbReference type="Proteomes" id="UP000069443">
    <property type="component" value="Unassembled WGS sequence"/>
</dbReference>
<organism evidence="3 4">
    <name type="scientific">Mycolicibacterium canariasense</name>
    <name type="common">Mycobacterium canariasense</name>
    <dbReference type="NCBI Taxonomy" id="228230"/>
    <lineage>
        <taxon>Bacteria</taxon>
        <taxon>Bacillati</taxon>
        <taxon>Actinomycetota</taxon>
        <taxon>Actinomycetes</taxon>
        <taxon>Mycobacteriales</taxon>
        <taxon>Mycobacteriaceae</taxon>
        <taxon>Mycolicibacterium</taxon>
    </lineage>
</organism>
<feature type="domain" description="NADP-dependent oxidoreductase" evidence="2">
    <location>
        <begin position="106"/>
        <end position="164"/>
    </location>
</feature>
<evidence type="ECO:0000313" key="3">
    <source>
        <dbReference type="EMBL" id="GAS93794.1"/>
    </source>
</evidence>
<keyword evidence="1" id="KW-0812">Transmembrane</keyword>
<sequence length="166" mass="17514">MSDQILERYQPVGADRTLASYYAVRSTVSLAWVATALIIGSTSTFIAGALLLFYPAWDAVANVVDAEHGGLRNNPTQAFNMAVSALTTVAVGIALTARAPETPGADVARAHQCTVGQVAIAWLLQLSPVMLPIPGTSQRTHLEENLAATDVQLTTEQIDHLTAAST</sequence>
<feature type="transmembrane region" description="Helical" evidence="1">
    <location>
        <begin position="30"/>
        <end position="57"/>
    </location>
</feature>
<dbReference type="STRING" id="228230.RMCC_0760"/>
<evidence type="ECO:0000259" key="2">
    <source>
        <dbReference type="Pfam" id="PF00248"/>
    </source>
</evidence>
<protein>
    <submittedName>
        <fullName evidence="3">Oxidoreductase YdbC</fullName>
    </submittedName>
</protein>
<dbReference type="RefSeq" id="WP_062655146.1">
    <property type="nucleotide sequence ID" value="NZ_BCSY01000028.1"/>
</dbReference>
<keyword evidence="1" id="KW-0472">Membrane</keyword>
<dbReference type="AlphaFoldDB" id="A0A100W8N4"/>
<name>A0A100W8N4_MYCCR</name>
<dbReference type="InterPro" id="IPR036812">
    <property type="entry name" value="NAD(P)_OxRdtase_dom_sf"/>
</dbReference>
<keyword evidence="4" id="KW-1185">Reference proteome</keyword>
<accession>A0A100W8N4</accession>
<dbReference type="Pfam" id="PF00248">
    <property type="entry name" value="Aldo_ket_red"/>
    <property type="match status" value="1"/>
</dbReference>
<gene>
    <name evidence="3" type="ORF">RMCC_0760</name>
</gene>
<dbReference type="SUPFAM" id="SSF51430">
    <property type="entry name" value="NAD(P)-linked oxidoreductase"/>
    <property type="match status" value="1"/>
</dbReference>
<evidence type="ECO:0000256" key="1">
    <source>
        <dbReference type="SAM" id="Phobius"/>
    </source>
</evidence>